<dbReference type="EMBL" id="NUJQ01000017">
    <property type="protein sequence ID" value="PGQ08690.1"/>
    <property type="molecule type" value="Genomic_DNA"/>
</dbReference>
<accession>A0A2A8UBR3</accession>
<dbReference type="Gene3D" id="3.40.50.720">
    <property type="entry name" value="NAD(P)-binding Rossmann-like Domain"/>
    <property type="match status" value="1"/>
</dbReference>
<feature type="non-terminal residue" evidence="1">
    <location>
        <position position="1"/>
    </location>
</feature>
<gene>
    <name evidence="1" type="ORF">COA08_14780</name>
</gene>
<evidence type="ECO:0000313" key="2">
    <source>
        <dbReference type="Proteomes" id="UP000221438"/>
    </source>
</evidence>
<comment type="caution">
    <text evidence="1">The sequence shown here is derived from an EMBL/GenBank/DDBJ whole genome shotgun (WGS) entry which is preliminary data.</text>
</comment>
<organism evidence="1 2">
    <name type="scientific">Bacillus cereus</name>
    <dbReference type="NCBI Taxonomy" id="1396"/>
    <lineage>
        <taxon>Bacteria</taxon>
        <taxon>Bacillati</taxon>
        <taxon>Bacillota</taxon>
        <taxon>Bacilli</taxon>
        <taxon>Bacillales</taxon>
        <taxon>Bacillaceae</taxon>
        <taxon>Bacillus</taxon>
        <taxon>Bacillus cereus group</taxon>
    </lineage>
</organism>
<dbReference type="Proteomes" id="UP000221438">
    <property type="component" value="Unassembled WGS sequence"/>
</dbReference>
<evidence type="ECO:0000313" key="1">
    <source>
        <dbReference type="EMBL" id="PGQ08690.1"/>
    </source>
</evidence>
<dbReference type="AlphaFoldDB" id="A0A2A8UBR3"/>
<sequence length="53" mass="5577">ANKGYKEACLGNSALLKGINTLDGYVTFEAVAEAHGVEYKGAKELLEAETVSC</sequence>
<proteinExistence type="predicted"/>
<protein>
    <submittedName>
        <fullName evidence="1">Alanine dehydrogenase</fullName>
    </submittedName>
</protein>
<name>A0A2A8UBR3_BACCE</name>
<reference evidence="1 2" key="1">
    <citation type="submission" date="2017-09" db="EMBL/GenBank/DDBJ databases">
        <title>Large-scale bioinformatics analysis of Bacillus genomes uncovers conserved roles of natural products in bacterial physiology.</title>
        <authorList>
            <consortium name="Agbiome Team Llc"/>
            <person name="Bleich R.M."/>
            <person name="Grubbs K.J."/>
            <person name="Santa Maria K.C."/>
            <person name="Allen S.E."/>
            <person name="Farag S."/>
            <person name="Shank E.A."/>
            <person name="Bowers A."/>
        </authorList>
    </citation>
    <scope>NUCLEOTIDE SEQUENCE [LARGE SCALE GENOMIC DNA]</scope>
    <source>
        <strain evidence="1 2">AFS046104</strain>
    </source>
</reference>